<dbReference type="GO" id="GO:0010468">
    <property type="term" value="P:regulation of gene expression"/>
    <property type="evidence" value="ECO:0007669"/>
    <property type="project" value="InterPro"/>
</dbReference>
<evidence type="ECO:0008006" key="7">
    <source>
        <dbReference type="Google" id="ProtNLM"/>
    </source>
</evidence>
<feature type="compositionally biased region" description="Polar residues" evidence="1">
    <location>
        <begin position="163"/>
        <end position="178"/>
    </location>
</feature>
<dbReference type="eggNOG" id="ENOG502QWNR">
    <property type="taxonomic scope" value="Eukaryota"/>
</dbReference>
<dbReference type="InterPro" id="IPR025677">
    <property type="entry name" value="OST-HTH-assoc_dom"/>
</dbReference>
<dbReference type="InterPro" id="IPR021139">
    <property type="entry name" value="NYN"/>
</dbReference>
<dbReference type="OMA" id="LWKCINP"/>
<dbReference type="PANTHER" id="PTHR14379">
    <property type="entry name" value="LIMKAIN B LKAP"/>
    <property type="match status" value="1"/>
</dbReference>
<dbReference type="OrthoDB" id="549353at2759"/>
<dbReference type="Pfam" id="PF24620">
    <property type="entry name" value="DUF7625"/>
    <property type="match status" value="1"/>
</dbReference>
<dbReference type="Pfam" id="PF14418">
    <property type="entry name" value="OHA"/>
    <property type="match status" value="1"/>
</dbReference>
<dbReference type="GO" id="GO:0005777">
    <property type="term" value="C:peroxisome"/>
    <property type="evidence" value="ECO:0007669"/>
    <property type="project" value="InterPro"/>
</dbReference>
<dbReference type="HOGENOM" id="CLU_013140_0_0_1"/>
<accession>W1P2W5</accession>
<evidence type="ECO:0000313" key="5">
    <source>
        <dbReference type="EMBL" id="ERN01999.1"/>
    </source>
</evidence>
<gene>
    <name evidence="5" type="ORF">AMTR_s00045p00087670</name>
</gene>
<dbReference type="Gramene" id="ERN01999">
    <property type="protein sequence ID" value="ERN01999"/>
    <property type="gene ID" value="AMTR_s00045p00087670"/>
</dbReference>
<dbReference type="GO" id="GO:0004540">
    <property type="term" value="F:RNA nuclease activity"/>
    <property type="evidence" value="ECO:0007669"/>
    <property type="project" value="InterPro"/>
</dbReference>
<feature type="compositionally biased region" description="Polar residues" evidence="1">
    <location>
        <begin position="256"/>
        <end position="300"/>
    </location>
</feature>
<dbReference type="PANTHER" id="PTHR14379:SF3">
    <property type="entry name" value="MEIOSIS REGULATOR AND MRNA STABILITY FACTOR 1"/>
    <property type="match status" value="1"/>
</dbReference>
<evidence type="ECO:0000259" key="3">
    <source>
        <dbReference type="Pfam" id="PF14418"/>
    </source>
</evidence>
<keyword evidence="6" id="KW-1185">Reference proteome</keyword>
<dbReference type="InterPro" id="IPR056042">
    <property type="entry name" value="DUF7625"/>
</dbReference>
<dbReference type="InterPro" id="IPR024768">
    <property type="entry name" value="Marf1"/>
</dbReference>
<dbReference type="Proteomes" id="UP000017836">
    <property type="component" value="Unassembled WGS sequence"/>
</dbReference>
<dbReference type="AlphaFoldDB" id="W1P2W5"/>
<feature type="domain" description="OST-HTH associated" evidence="3">
    <location>
        <begin position="609"/>
        <end position="658"/>
    </location>
</feature>
<feature type="region of interest" description="Disordered" evidence="1">
    <location>
        <begin position="163"/>
        <end position="300"/>
    </location>
</feature>
<evidence type="ECO:0000259" key="4">
    <source>
        <dbReference type="Pfam" id="PF24620"/>
    </source>
</evidence>
<reference evidence="6" key="1">
    <citation type="journal article" date="2013" name="Science">
        <title>The Amborella genome and the evolution of flowering plants.</title>
        <authorList>
            <consortium name="Amborella Genome Project"/>
        </authorList>
    </citation>
    <scope>NUCLEOTIDE SEQUENCE [LARGE SCALE GENOMIC DNA]</scope>
</reference>
<evidence type="ECO:0000259" key="2">
    <source>
        <dbReference type="Pfam" id="PF01936"/>
    </source>
</evidence>
<feature type="domain" description="DUF7625" evidence="4">
    <location>
        <begin position="491"/>
        <end position="581"/>
    </location>
</feature>
<dbReference type="Pfam" id="PF01936">
    <property type="entry name" value="NYN"/>
    <property type="match status" value="1"/>
</dbReference>
<feature type="compositionally biased region" description="Polar residues" evidence="1">
    <location>
        <begin position="231"/>
        <end position="247"/>
    </location>
</feature>
<dbReference type="EMBL" id="KI394661">
    <property type="protein sequence ID" value="ERN01999.1"/>
    <property type="molecule type" value="Genomic_DNA"/>
</dbReference>
<dbReference type="CDD" id="cd10910">
    <property type="entry name" value="PIN_limkain_b1_N_like"/>
    <property type="match status" value="1"/>
</dbReference>
<dbReference type="STRING" id="13333.W1P2W5"/>
<dbReference type="KEGG" id="atr:18430099"/>
<feature type="domain" description="NYN" evidence="2">
    <location>
        <begin position="10"/>
        <end position="147"/>
    </location>
</feature>
<organism evidence="5 6">
    <name type="scientific">Amborella trichopoda</name>
    <dbReference type="NCBI Taxonomy" id="13333"/>
    <lineage>
        <taxon>Eukaryota</taxon>
        <taxon>Viridiplantae</taxon>
        <taxon>Streptophyta</taxon>
        <taxon>Embryophyta</taxon>
        <taxon>Tracheophyta</taxon>
        <taxon>Spermatophyta</taxon>
        <taxon>Magnoliopsida</taxon>
        <taxon>Amborellales</taxon>
        <taxon>Amborellaceae</taxon>
        <taxon>Amborella</taxon>
    </lineage>
</organism>
<name>W1P2W5_AMBTC</name>
<protein>
    <recommendedName>
        <fullName evidence="7">NYN domain-containing protein</fullName>
    </recommendedName>
</protein>
<dbReference type="Gene3D" id="3.40.50.1010">
    <property type="entry name" value="5'-nuclease"/>
    <property type="match status" value="1"/>
</dbReference>
<sequence length="664" mass="73171">MADPQYSNAKTSVWWDIENCQVPKNADPNAIAQNISSALAKEGYIGTVHITAYADTSKIPTSVQNALSSTGISLNHVPAGIKDASDKKILVDMLFWAVDNPAPANYLMISGDRDFSYALHQLRLRKYNILLAQPQQVSAPLLAAATTVWLWTSLMAGGSALQNGSNGSSYSHQEQNSEQLKHVNSDPTHLNHSVNSVNGSVPLDSRQNLSGSQQSTNMPKTEKYKGKQFKKTQSQPNMSWASSQDSNGKSEKSKVVKQNQSYTPIPKSGSSDLHQTAQMNTTGSGSPGHSSQLQDPRSLASQNFRASHEFFTSQPPKTNIVSMTNTATNSVPFPETSRNNVNNFHNNFEAHNTQPQYVQSFGPSNPPPPPHFLRPGETPMDPLAFMHGNSFPPHAYAPNPSHFGPPPWSGFPPGPVPDLPNFDRLNIMHNPQTMNPTTKNMNMPQDGGHAHSAASFSHNMKNVNHFSSAPEMQTPSLDNKMGCNGLIDAPNGHRQLSTTELFNLGVLLRALEKLRLDKMMPTEANIADCIRFRDKKVPAFSVDMALDRAVSEGILVVLLGGPFKMYLPQNQKLWNCIDPFKASKKHPKEVWDQLQKYLASNEGRSSIMSSQCRYQAASILKKECLKKFALGEVLQILNIMIMMKQWMVPHPSGWQPLSINISDS</sequence>
<proteinExistence type="predicted"/>
<feature type="compositionally biased region" description="Polar residues" evidence="1">
    <location>
        <begin position="185"/>
        <end position="219"/>
    </location>
</feature>
<evidence type="ECO:0000313" key="6">
    <source>
        <dbReference type="Proteomes" id="UP000017836"/>
    </source>
</evidence>
<evidence type="ECO:0000256" key="1">
    <source>
        <dbReference type="SAM" id="MobiDB-lite"/>
    </source>
</evidence>